<dbReference type="EMBL" id="WVHS01000007">
    <property type="protein sequence ID" value="MXV17932.1"/>
    <property type="molecule type" value="Genomic_DNA"/>
</dbReference>
<dbReference type="RefSeq" id="WP_160908938.1">
    <property type="nucleotide sequence ID" value="NZ_WVHS01000007.1"/>
</dbReference>
<organism evidence="1 2">
    <name type="scientific">Hufsiella ginkgonis</name>
    <dbReference type="NCBI Taxonomy" id="2695274"/>
    <lineage>
        <taxon>Bacteria</taxon>
        <taxon>Pseudomonadati</taxon>
        <taxon>Bacteroidota</taxon>
        <taxon>Sphingobacteriia</taxon>
        <taxon>Sphingobacteriales</taxon>
        <taxon>Sphingobacteriaceae</taxon>
        <taxon>Hufsiella</taxon>
    </lineage>
</organism>
<sequence length="68" mass="7536">MKKFSDETIIAKARVNLVDVKQAGANQVDVAVDLKDEKLITHNYAVTFRRDGMGSPWVPADITEISSM</sequence>
<dbReference type="Proteomes" id="UP000451233">
    <property type="component" value="Unassembled WGS sequence"/>
</dbReference>
<proteinExistence type="predicted"/>
<comment type="caution">
    <text evidence="1">The sequence shown here is derived from an EMBL/GenBank/DDBJ whole genome shotgun (WGS) entry which is preliminary data.</text>
</comment>
<accession>A0A7K1Y3W9</accession>
<protein>
    <submittedName>
        <fullName evidence="1">Uncharacterized protein</fullName>
    </submittedName>
</protein>
<name>A0A7K1Y3W9_9SPHI</name>
<keyword evidence="2" id="KW-1185">Reference proteome</keyword>
<reference evidence="1 2" key="1">
    <citation type="submission" date="2019-11" db="EMBL/GenBank/DDBJ databases">
        <title>Pedobacter sp. HMF7056 Genome sequencing and assembly.</title>
        <authorList>
            <person name="Kang H."/>
            <person name="Kim H."/>
            <person name="Joh K."/>
        </authorList>
    </citation>
    <scope>NUCLEOTIDE SEQUENCE [LARGE SCALE GENOMIC DNA]</scope>
    <source>
        <strain evidence="1 2">HMF7056</strain>
    </source>
</reference>
<gene>
    <name evidence="1" type="ORF">GS398_21730</name>
</gene>
<evidence type="ECO:0000313" key="1">
    <source>
        <dbReference type="EMBL" id="MXV17932.1"/>
    </source>
</evidence>
<dbReference type="AlphaFoldDB" id="A0A7K1Y3W9"/>
<evidence type="ECO:0000313" key="2">
    <source>
        <dbReference type="Proteomes" id="UP000451233"/>
    </source>
</evidence>